<dbReference type="SUPFAM" id="SSF53448">
    <property type="entry name" value="Nucleotide-diphospho-sugar transferases"/>
    <property type="match status" value="1"/>
</dbReference>
<gene>
    <name evidence="2" type="ORF">C3Y98_00320</name>
</gene>
<evidence type="ECO:0000313" key="2">
    <source>
        <dbReference type="EMBL" id="TFW73463.1"/>
    </source>
</evidence>
<evidence type="ECO:0000259" key="1">
    <source>
        <dbReference type="Pfam" id="PF00483"/>
    </source>
</evidence>
<organism evidence="2 3">
    <name type="scientific">Methylotenera oryzisoli</name>
    <dbReference type="NCBI Taxonomy" id="2080758"/>
    <lineage>
        <taxon>Bacteria</taxon>
        <taxon>Pseudomonadati</taxon>
        <taxon>Pseudomonadota</taxon>
        <taxon>Betaproteobacteria</taxon>
        <taxon>Nitrosomonadales</taxon>
        <taxon>Methylophilaceae</taxon>
        <taxon>Methylotenera</taxon>
    </lineage>
</organism>
<feature type="domain" description="Nucleotidyl transferase" evidence="1">
    <location>
        <begin position="2"/>
        <end position="115"/>
    </location>
</feature>
<sequence>MKAMILAAGRGERMRPLTDHTPKPLLPIAGKPLIVWHLERLAQAGFKEVVINHAHLGDMIEAALQDGAQWGLRIQYSPEAVALETAGGIANALDLLGNSPFLVVNGDVFTDISFADLKLSPDNLAHLLLIDNPPQHMQGDFAFADKKIKLEGEPKLTFSGVGVYHPALFAGIKRGEPAKLAPLLKQAITEGKVSAEHFKGIWHDIGTPERLMALNQQLLGHS</sequence>
<proteinExistence type="predicted"/>
<dbReference type="OrthoDB" id="9788272at2"/>
<reference evidence="2 3" key="1">
    <citation type="submission" date="2018-02" db="EMBL/GenBank/DDBJ databases">
        <title>A novel lanthanide dependent methylotroph, Methylotenera sp. La3113.</title>
        <authorList>
            <person name="Lv H."/>
            <person name="Tani A."/>
        </authorList>
    </citation>
    <scope>NUCLEOTIDE SEQUENCE [LARGE SCALE GENOMIC DNA]</scope>
    <source>
        <strain evidence="2 3">La3113</strain>
    </source>
</reference>
<accession>A0A4Y9VUX3</accession>
<dbReference type="InterPro" id="IPR005835">
    <property type="entry name" value="NTP_transferase_dom"/>
</dbReference>
<dbReference type="InterPro" id="IPR050486">
    <property type="entry name" value="Mannose-1P_guanyltransferase"/>
</dbReference>
<dbReference type="PANTHER" id="PTHR22572">
    <property type="entry name" value="SUGAR-1-PHOSPHATE GUANYL TRANSFERASE"/>
    <property type="match status" value="1"/>
</dbReference>
<dbReference type="NCBIfam" id="NF045761">
    <property type="entry name" value="NAMPUrTaseMurU"/>
    <property type="match status" value="1"/>
</dbReference>
<dbReference type="InterPro" id="IPR029044">
    <property type="entry name" value="Nucleotide-diphossugar_trans"/>
</dbReference>
<dbReference type="CDD" id="cd06422">
    <property type="entry name" value="NTP_transferase_like_1"/>
    <property type="match status" value="1"/>
</dbReference>
<comment type="caution">
    <text evidence="2">The sequence shown here is derived from an EMBL/GenBank/DDBJ whole genome shotgun (WGS) entry which is preliminary data.</text>
</comment>
<evidence type="ECO:0000313" key="3">
    <source>
        <dbReference type="Proteomes" id="UP000297706"/>
    </source>
</evidence>
<protein>
    <submittedName>
        <fullName evidence="2">Mannose-1-phosphate guanylyltransferase</fullName>
    </submittedName>
</protein>
<dbReference type="EMBL" id="PQVH01000001">
    <property type="protein sequence ID" value="TFW73463.1"/>
    <property type="molecule type" value="Genomic_DNA"/>
</dbReference>
<dbReference type="GO" id="GO:0016779">
    <property type="term" value="F:nucleotidyltransferase activity"/>
    <property type="evidence" value="ECO:0007669"/>
    <property type="project" value="UniProtKB-KW"/>
</dbReference>
<dbReference type="Pfam" id="PF00483">
    <property type="entry name" value="NTP_transferase"/>
    <property type="match status" value="1"/>
</dbReference>
<keyword evidence="2" id="KW-0808">Transferase</keyword>
<keyword evidence="3" id="KW-1185">Reference proteome</keyword>
<name>A0A4Y9VUX3_9PROT</name>
<dbReference type="InterPro" id="IPR054790">
    <property type="entry name" value="MurU"/>
</dbReference>
<keyword evidence="2" id="KW-0548">Nucleotidyltransferase</keyword>
<dbReference type="AlphaFoldDB" id="A0A4Y9VUX3"/>
<dbReference type="Gene3D" id="3.90.550.10">
    <property type="entry name" value="Spore Coat Polysaccharide Biosynthesis Protein SpsA, Chain A"/>
    <property type="match status" value="1"/>
</dbReference>
<dbReference type="Proteomes" id="UP000297706">
    <property type="component" value="Unassembled WGS sequence"/>
</dbReference>